<evidence type="ECO:0000313" key="3">
    <source>
        <dbReference type="Proteomes" id="UP000838763"/>
    </source>
</evidence>
<dbReference type="AlphaFoldDB" id="A0A9P1MCY7"/>
<evidence type="ECO:0000256" key="1">
    <source>
        <dbReference type="SAM" id="MobiDB-lite"/>
    </source>
</evidence>
<name>A0A9P1MCY7_9PEZI</name>
<proteinExistence type="predicted"/>
<dbReference type="Proteomes" id="UP000838763">
    <property type="component" value="Unassembled WGS sequence"/>
</dbReference>
<keyword evidence="3" id="KW-1185">Reference proteome</keyword>
<sequence length="143" mass="14677">MSKFRALLPTAVALAPRTQLTTPSNDAVAAAATTAASDLVKQAPSAEKVNRDQVADDIDTSANKKERVGKMPASATTGPPQSPSSTPAAASAKSSTRKEDGPAKGGGHILPVALLSISFALDKELELTLSPPINERIEACCQV</sequence>
<dbReference type="EMBL" id="CALLCH030000017">
    <property type="protein sequence ID" value="CAI4218350.1"/>
    <property type="molecule type" value="Genomic_DNA"/>
</dbReference>
<feature type="region of interest" description="Disordered" evidence="1">
    <location>
        <begin position="21"/>
        <end position="107"/>
    </location>
</feature>
<feature type="compositionally biased region" description="Low complexity" evidence="1">
    <location>
        <begin position="72"/>
        <end position="94"/>
    </location>
</feature>
<feature type="compositionally biased region" description="Low complexity" evidence="1">
    <location>
        <begin position="27"/>
        <end position="36"/>
    </location>
</feature>
<comment type="caution">
    <text evidence="2">The sequence shown here is derived from an EMBL/GenBank/DDBJ whole genome shotgun (WGS) entry which is preliminary data.</text>
</comment>
<evidence type="ECO:0000313" key="2">
    <source>
        <dbReference type="EMBL" id="CAI4218350.1"/>
    </source>
</evidence>
<gene>
    <name evidence="2" type="ORF">PPNO1_LOCUS7940</name>
</gene>
<reference evidence="2" key="1">
    <citation type="submission" date="2022-11" db="EMBL/GenBank/DDBJ databases">
        <authorList>
            <person name="Scott C."/>
            <person name="Bruce N."/>
        </authorList>
    </citation>
    <scope>NUCLEOTIDE SEQUENCE</scope>
</reference>
<accession>A0A9P1MCY7</accession>
<protein>
    <submittedName>
        <fullName evidence="2">Uncharacterized protein</fullName>
    </submittedName>
</protein>
<organism evidence="2 3">
    <name type="scientific">Parascedosporium putredinis</name>
    <dbReference type="NCBI Taxonomy" id="1442378"/>
    <lineage>
        <taxon>Eukaryota</taxon>
        <taxon>Fungi</taxon>
        <taxon>Dikarya</taxon>
        <taxon>Ascomycota</taxon>
        <taxon>Pezizomycotina</taxon>
        <taxon>Sordariomycetes</taxon>
        <taxon>Hypocreomycetidae</taxon>
        <taxon>Microascales</taxon>
        <taxon>Microascaceae</taxon>
        <taxon>Parascedosporium</taxon>
    </lineage>
</organism>